<dbReference type="Pfam" id="PF04909">
    <property type="entry name" value="Amidohydro_2"/>
    <property type="match status" value="1"/>
</dbReference>
<dbReference type="OrthoDB" id="5450317at2"/>
<dbReference type="InterPro" id="IPR006680">
    <property type="entry name" value="Amidohydro-rel"/>
</dbReference>
<keyword evidence="4" id="KW-1185">Reference proteome</keyword>
<organism evidence="3 4">
    <name type="scientific">Streptomyces dioscori</name>
    <dbReference type="NCBI Taxonomy" id="2109333"/>
    <lineage>
        <taxon>Bacteria</taxon>
        <taxon>Bacillati</taxon>
        <taxon>Actinomycetota</taxon>
        <taxon>Actinomycetes</taxon>
        <taxon>Kitasatosporales</taxon>
        <taxon>Streptomycetaceae</taxon>
        <taxon>Streptomyces</taxon>
        <taxon>Streptomyces aurantiacus group</taxon>
    </lineage>
</organism>
<feature type="region of interest" description="Disordered" evidence="1">
    <location>
        <begin position="1"/>
        <end position="26"/>
    </location>
</feature>
<evidence type="ECO:0000256" key="1">
    <source>
        <dbReference type="SAM" id="MobiDB-lite"/>
    </source>
</evidence>
<dbReference type="RefSeq" id="WP_107014741.1">
    <property type="nucleotide sequence ID" value="NZ_KZ679038.1"/>
</dbReference>
<dbReference type="InterPro" id="IPR032466">
    <property type="entry name" value="Metal_Hydrolase"/>
</dbReference>
<gene>
    <name evidence="3" type="ORF">C6Y14_02495</name>
</gene>
<reference evidence="3 4" key="1">
    <citation type="submission" date="2018-03" db="EMBL/GenBank/DDBJ databases">
        <title>Streptomyces dioscori sp. nov., a novel endophytic actinobacterium isolated from bulbil of Dioscorea bulbifera L.</title>
        <authorList>
            <person name="Zhikuan W."/>
        </authorList>
    </citation>
    <scope>NUCLEOTIDE SEQUENCE [LARGE SCALE GENOMIC DNA]</scope>
    <source>
        <strain evidence="3 4">A217</strain>
    </source>
</reference>
<evidence type="ECO:0000313" key="4">
    <source>
        <dbReference type="Proteomes" id="UP000240429"/>
    </source>
</evidence>
<feature type="region of interest" description="Disordered" evidence="1">
    <location>
        <begin position="299"/>
        <end position="330"/>
    </location>
</feature>
<keyword evidence="3" id="KW-0378">Hydrolase</keyword>
<dbReference type="Proteomes" id="UP000240429">
    <property type="component" value="Unassembled WGS sequence"/>
</dbReference>
<comment type="caution">
    <text evidence="3">The sequence shown here is derived from an EMBL/GenBank/DDBJ whole genome shotgun (WGS) entry which is preliminary data.</text>
</comment>
<dbReference type="AlphaFoldDB" id="A0A2P8QFH4"/>
<evidence type="ECO:0000259" key="2">
    <source>
        <dbReference type="Pfam" id="PF04909"/>
    </source>
</evidence>
<protein>
    <submittedName>
        <fullName evidence="3">Amidohydrolase</fullName>
    </submittedName>
</protein>
<dbReference type="Gene3D" id="3.20.20.140">
    <property type="entry name" value="Metal-dependent hydrolases"/>
    <property type="match status" value="1"/>
</dbReference>
<name>A0A2P8QFH4_9ACTN</name>
<accession>A0A2P8QFH4</accession>
<dbReference type="EMBL" id="PYBJ01000001">
    <property type="protein sequence ID" value="PSM44986.1"/>
    <property type="molecule type" value="Genomic_DNA"/>
</dbReference>
<dbReference type="PANTHER" id="PTHR35563">
    <property type="entry name" value="BARREL METAL-DEPENDENT HYDROLASE, PUTATIVE (AFU_ORTHOLOGUE AFUA_1G16240)-RELATED"/>
    <property type="match status" value="1"/>
</dbReference>
<dbReference type="GO" id="GO:0016787">
    <property type="term" value="F:hydrolase activity"/>
    <property type="evidence" value="ECO:0007669"/>
    <property type="project" value="UniProtKB-KW"/>
</dbReference>
<dbReference type="SUPFAM" id="SSF51556">
    <property type="entry name" value="Metallo-dependent hydrolases"/>
    <property type="match status" value="1"/>
</dbReference>
<feature type="compositionally biased region" description="Pro residues" evidence="1">
    <location>
        <begin position="10"/>
        <end position="22"/>
    </location>
</feature>
<evidence type="ECO:0000313" key="3">
    <source>
        <dbReference type="EMBL" id="PSM44986.1"/>
    </source>
</evidence>
<dbReference type="PANTHER" id="PTHR35563:SF2">
    <property type="entry name" value="BARREL METAL-DEPENDENT HYDROLASE, PUTATIVE (AFU_ORTHOLOGUE AFUA_1G16240)-RELATED"/>
    <property type="match status" value="1"/>
</dbReference>
<dbReference type="InterPro" id="IPR052358">
    <property type="entry name" value="Aro_Compnd_Degr_Hydrolases"/>
</dbReference>
<proteinExistence type="predicted"/>
<sequence length="330" mass="35182">MTEPALQTTPPAPSPGCPPPHPAPRRPTLVLPPGSCDAHCHILGPAAVFPYAPERTFTPVDAPKEQVAALHAQLGMSRAVVVQSSCNGHDHRTLLDALTAGRGTLRGVALIGERTTRGEIEGLHRAGVRAFRLNFLPHLRTAPTREEIDSVLERVDGLGWACELHLTGAEVADHEALVRSLPGRVVIDHLARVDLGDGPHSPALRGLRRLLDSGDVWLKVSGVDRISRQGPPYADAVALAASFVRQAPDRVVWGTDYPHVNIRGAAPDDGLLVDLLADIAPDPVLLRRLMVDNAAELFDFPPGLGDPPDAPDPPDPTDSPGSPDPHVEQT</sequence>
<feature type="domain" description="Amidohydrolase-related" evidence="2">
    <location>
        <begin position="36"/>
        <end position="300"/>
    </location>
</feature>
<feature type="compositionally biased region" description="Pro residues" evidence="1">
    <location>
        <begin position="304"/>
        <end position="317"/>
    </location>
</feature>